<proteinExistence type="predicted"/>
<evidence type="ECO:0000313" key="1">
    <source>
        <dbReference type="EMBL" id="MPC91720.1"/>
    </source>
</evidence>
<sequence>MIYPSIVISVSSCVQSRDSSSSPFPQIQTFVDEHFHKPGDEFEDWDPSDWSEE</sequence>
<keyword evidence="2" id="KW-1185">Reference proteome</keyword>
<evidence type="ECO:0000313" key="2">
    <source>
        <dbReference type="Proteomes" id="UP000324222"/>
    </source>
</evidence>
<dbReference type="AlphaFoldDB" id="A0A5B7J4Q9"/>
<organism evidence="1 2">
    <name type="scientific">Portunus trituberculatus</name>
    <name type="common">Swimming crab</name>
    <name type="synonym">Neptunus trituberculatus</name>
    <dbReference type="NCBI Taxonomy" id="210409"/>
    <lineage>
        <taxon>Eukaryota</taxon>
        <taxon>Metazoa</taxon>
        <taxon>Ecdysozoa</taxon>
        <taxon>Arthropoda</taxon>
        <taxon>Crustacea</taxon>
        <taxon>Multicrustacea</taxon>
        <taxon>Malacostraca</taxon>
        <taxon>Eumalacostraca</taxon>
        <taxon>Eucarida</taxon>
        <taxon>Decapoda</taxon>
        <taxon>Pleocyemata</taxon>
        <taxon>Brachyura</taxon>
        <taxon>Eubrachyura</taxon>
        <taxon>Portunoidea</taxon>
        <taxon>Portunidae</taxon>
        <taxon>Portuninae</taxon>
        <taxon>Portunus</taxon>
    </lineage>
</organism>
<name>A0A5B7J4Q9_PORTR</name>
<protein>
    <submittedName>
        <fullName evidence="1">Uncharacterized protein</fullName>
    </submittedName>
</protein>
<reference evidence="1 2" key="1">
    <citation type="submission" date="2019-05" db="EMBL/GenBank/DDBJ databases">
        <title>Another draft genome of Portunus trituberculatus and its Hox gene families provides insights of decapod evolution.</title>
        <authorList>
            <person name="Jeong J.-H."/>
            <person name="Song I."/>
            <person name="Kim S."/>
            <person name="Choi T."/>
            <person name="Kim D."/>
            <person name="Ryu S."/>
            <person name="Kim W."/>
        </authorList>
    </citation>
    <scope>NUCLEOTIDE SEQUENCE [LARGE SCALE GENOMIC DNA]</scope>
    <source>
        <tissue evidence="1">Muscle</tissue>
    </source>
</reference>
<accession>A0A5B7J4Q9</accession>
<gene>
    <name evidence="1" type="ORF">E2C01_086776</name>
</gene>
<comment type="caution">
    <text evidence="1">The sequence shown here is derived from an EMBL/GenBank/DDBJ whole genome shotgun (WGS) entry which is preliminary data.</text>
</comment>
<dbReference type="EMBL" id="VSRR010088744">
    <property type="protein sequence ID" value="MPC91720.1"/>
    <property type="molecule type" value="Genomic_DNA"/>
</dbReference>
<dbReference type="Proteomes" id="UP000324222">
    <property type="component" value="Unassembled WGS sequence"/>
</dbReference>